<accession>A0A1Q9ESW0</accession>
<dbReference type="EC" id="2.3.2.26" evidence="2"/>
<feature type="region of interest" description="Disordered" evidence="6">
    <location>
        <begin position="44"/>
        <end position="99"/>
    </location>
</feature>
<evidence type="ECO:0000259" key="7">
    <source>
        <dbReference type="PROSITE" id="PS50237"/>
    </source>
</evidence>
<feature type="compositionally biased region" description="Polar residues" evidence="6">
    <location>
        <begin position="44"/>
        <end position="57"/>
    </location>
</feature>
<protein>
    <recommendedName>
        <fullName evidence="2">HECT-type E3 ubiquitin transferase</fullName>
        <ecNumber evidence="2">2.3.2.26</ecNumber>
    </recommendedName>
</protein>
<dbReference type="PROSITE" id="PS50237">
    <property type="entry name" value="HECT"/>
    <property type="match status" value="1"/>
</dbReference>
<keyword evidence="9" id="KW-1185">Reference proteome</keyword>
<dbReference type="OrthoDB" id="409931at2759"/>
<feature type="active site" description="Glycyl thioester intermediate" evidence="5">
    <location>
        <position position="253"/>
    </location>
</feature>
<dbReference type="AlphaFoldDB" id="A0A1Q9ESW0"/>
<dbReference type="EMBL" id="LSRX01000076">
    <property type="protein sequence ID" value="OLQ10520.1"/>
    <property type="molecule type" value="Genomic_DNA"/>
</dbReference>
<dbReference type="SUPFAM" id="SSF56204">
    <property type="entry name" value="Hect, E3 ligase catalytic domain"/>
    <property type="match status" value="1"/>
</dbReference>
<comment type="catalytic activity">
    <reaction evidence="1">
        <text>S-ubiquitinyl-[E2 ubiquitin-conjugating enzyme]-L-cysteine + [acceptor protein]-L-lysine = [E2 ubiquitin-conjugating enzyme]-L-cysteine + N(6)-ubiquitinyl-[acceptor protein]-L-lysine.</text>
        <dbReference type="EC" id="2.3.2.26"/>
    </reaction>
</comment>
<evidence type="ECO:0000256" key="6">
    <source>
        <dbReference type="SAM" id="MobiDB-lite"/>
    </source>
</evidence>
<dbReference type="GO" id="GO:0061630">
    <property type="term" value="F:ubiquitin protein ligase activity"/>
    <property type="evidence" value="ECO:0007669"/>
    <property type="project" value="UniProtKB-EC"/>
</dbReference>
<dbReference type="Gene3D" id="3.30.2410.10">
    <property type="entry name" value="Hect, E3 ligase catalytic domain"/>
    <property type="match status" value="1"/>
</dbReference>
<dbReference type="Proteomes" id="UP000186817">
    <property type="component" value="Unassembled WGS sequence"/>
</dbReference>
<reference evidence="8 9" key="1">
    <citation type="submission" date="2016-02" db="EMBL/GenBank/DDBJ databases">
        <title>Genome analysis of coral dinoflagellate symbionts highlights evolutionary adaptations to a symbiotic lifestyle.</title>
        <authorList>
            <person name="Aranda M."/>
            <person name="Li Y."/>
            <person name="Liew Y.J."/>
            <person name="Baumgarten S."/>
            <person name="Simakov O."/>
            <person name="Wilson M."/>
            <person name="Piel J."/>
            <person name="Ashoor H."/>
            <person name="Bougouffa S."/>
            <person name="Bajic V.B."/>
            <person name="Ryu T."/>
            <person name="Ravasi T."/>
            <person name="Bayer T."/>
            <person name="Micklem G."/>
            <person name="Kim H."/>
            <person name="Bhak J."/>
            <person name="Lajeunesse T.C."/>
            <person name="Voolstra C.R."/>
        </authorList>
    </citation>
    <scope>NUCLEOTIDE SEQUENCE [LARGE SCALE GENOMIC DNA]</scope>
    <source>
        <strain evidence="8 9">CCMP2467</strain>
    </source>
</reference>
<dbReference type="InterPro" id="IPR000569">
    <property type="entry name" value="HECT_dom"/>
</dbReference>
<evidence type="ECO:0000256" key="3">
    <source>
        <dbReference type="ARBA" id="ARBA00022679"/>
    </source>
</evidence>
<organism evidence="8 9">
    <name type="scientific">Symbiodinium microadriaticum</name>
    <name type="common">Dinoflagellate</name>
    <name type="synonym">Zooxanthella microadriatica</name>
    <dbReference type="NCBI Taxonomy" id="2951"/>
    <lineage>
        <taxon>Eukaryota</taxon>
        <taxon>Sar</taxon>
        <taxon>Alveolata</taxon>
        <taxon>Dinophyceae</taxon>
        <taxon>Suessiales</taxon>
        <taxon>Symbiodiniaceae</taxon>
        <taxon>Symbiodinium</taxon>
    </lineage>
</organism>
<feature type="domain" description="HECT" evidence="7">
    <location>
        <begin position="137"/>
        <end position="285"/>
    </location>
</feature>
<evidence type="ECO:0000256" key="2">
    <source>
        <dbReference type="ARBA" id="ARBA00012485"/>
    </source>
</evidence>
<keyword evidence="8" id="KW-0436">Ligase</keyword>
<keyword evidence="4 5" id="KW-0833">Ubl conjugation pathway</keyword>
<dbReference type="Pfam" id="PF00632">
    <property type="entry name" value="HECT"/>
    <property type="match status" value="1"/>
</dbReference>
<keyword evidence="3" id="KW-0808">Transferase</keyword>
<evidence type="ECO:0000313" key="8">
    <source>
        <dbReference type="EMBL" id="OLQ10520.1"/>
    </source>
</evidence>
<proteinExistence type="predicted"/>
<dbReference type="PANTHER" id="PTHR45700">
    <property type="entry name" value="UBIQUITIN-PROTEIN LIGASE E3C"/>
    <property type="match status" value="1"/>
</dbReference>
<dbReference type="FunFam" id="3.30.2410.10:FF:000003">
    <property type="entry name" value="probable E3 ubiquitin-protein ligase HERC4 isoform X1"/>
    <property type="match status" value="1"/>
</dbReference>
<sequence>MQDWPPCELNTVHAALLNALEEVEGLMQPVGGTTPHMQLAGESMQGNILPSPSTTGGNPPAGEWWLQERHHGLGNAPGTDLRSPTEAMDSGSEESHRRRRMHAVFHNTGEAGECSHTFGKAANRAIVVQGLKTTARLKPLSEGFKTILGGSSLLRTIVDAVQLEKIVCGRAENVDVDAIRSSAELEGWTDEDRSEYLPWLWEVLASVSPAEKAQFLVFCTASDRVPLKGWQSLGLIVQKNGVGDERLPSAYTCFSQLLLPRFSTKEKLRSGLLLAIANSEGFGLP</sequence>
<comment type="caution">
    <text evidence="8">The sequence shown here is derived from an EMBL/GenBank/DDBJ whole genome shotgun (WGS) entry which is preliminary data.</text>
</comment>
<dbReference type="GO" id="GO:0000209">
    <property type="term" value="P:protein polyubiquitination"/>
    <property type="evidence" value="ECO:0007669"/>
    <property type="project" value="InterPro"/>
</dbReference>
<evidence type="ECO:0000256" key="4">
    <source>
        <dbReference type="ARBA" id="ARBA00022786"/>
    </source>
</evidence>
<dbReference type="InterPro" id="IPR044611">
    <property type="entry name" value="E3A/B/C-like"/>
</dbReference>
<gene>
    <name evidence="8" type="primary">UBE3A</name>
    <name evidence="8" type="ORF">AK812_SmicGene5726</name>
</gene>
<dbReference type="InterPro" id="IPR035983">
    <property type="entry name" value="Hect_E3_ubiquitin_ligase"/>
</dbReference>
<name>A0A1Q9ESW0_SYMMI</name>
<dbReference type="GO" id="GO:0016874">
    <property type="term" value="F:ligase activity"/>
    <property type="evidence" value="ECO:0007669"/>
    <property type="project" value="UniProtKB-KW"/>
</dbReference>
<evidence type="ECO:0000256" key="1">
    <source>
        <dbReference type="ARBA" id="ARBA00000885"/>
    </source>
</evidence>
<dbReference type="SMART" id="SM00119">
    <property type="entry name" value="HECTc"/>
    <property type="match status" value="1"/>
</dbReference>
<evidence type="ECO:0000313" key="9">
    <source>
        <dbReference type="Proteomes" id="UP000186817"/>
    </source>
</evidence>
<evidence type="ECO:0000256" key="5">
    <source>
        <dbReference type="PROSITE-ProRule" id="PRU00104"/>
    </source>
</evidence>